<proteinExistence type="predicted"/>
<evidence type="ECO:0000313" key="2">
    <source>
        <dbReference type="EMBL" id="MDN4476231.1"/>
    </source>
</evidence>
<organism evidence="2 3">
    <name type="scientific">Demequina litoralis</name>
    <dbReference type="NCBI Taxonomy" id="3051660"/>
    <lineage>
        <taxon>Bacteria</taxon>
        <taxon>Bacillati</taxon>
        <taxon>Actinomycetota</taxon>
        <taxon>Actinomycetes</taxon>
        <taxon>Micrococcales</taxon>
        <taxon>Demequinaceae</taxon>
        <taxon>Demequina</taxon>
    </lineage>
</organism>
<dbReference type="Proteomes" id="UP001172728">
    <property type="component" value="Unassembled WGS sequence"/>
</dbReference>
<feature type="region of interest" description="Disordered" evidence="1">
    <location>
        <begin position="108"/>
        <end position="129"/>
    </location>
</feature>
<evidence type="ECO:0000313" key="3">
    <source>
        <dbReference type="Proteomes" id="UP001172728"/>
    </source>
</evidence>
<reference evidence="2" key="1">
    <citation type="submission" date="2023-06" db="EMBL/GenBank/DDBJ databases">
        <title>Sysu t00192.</title>
        <authorList>
            <person name="Gao L."/>
            <person name="Fang B.-Z."/>
            <person name="Li W.-J."/>
        </authorList>
    </citation>
    <scope>NUCLEOTIDE SEQUENCE</scope>
    <source>
        <strain evidence="2">SYSU T00192</strain>
    </source>
</reference>
<evidence type="ECO:0000256" key="1">
    <source>
        <dbReference type="SAM" id="MobiDB-lite"/>
    </source>
</evidence>
<gene>
    <name evidence="2" type="ORF">QQX09_10230</name>
</gene>
<sequence length="129" mass="13730">MTIRRRPLVDQLKPALVDRDLNAANSIPKVEASKETSDVPGVAKVRLRHSVLATDGDVLPWAAPVQVIAGALVHPRRLRAMIVARELIMLIGAAGSMAFRGTLDEAPARAASAAPEPEAVEAISRPTSR</sequence>
<dbReference type="EMBL" id="JAUHPW010000007">
    <property type="protein sequence ID" value="MDN4476231.1"/>
    <property type="molecule type" value="Genomic_DNA"/>
</dbReference>
<comment type="caution">
    <text evidence="2">The sequence shown here is derived from an EMBL/GenBank/DDBJ whole genome shotgun (WGS) entry which is preliminary data.</text>
</comment>
<keyword evidence="3" id="KW-1185">Reference proteome</keyword>
<protein>
    <submittedName>
        <fullName evidence="2">Uncharacterized protein</fullName>
    </submittedName>
</protein>
<name>A0ABT8GAR4_9MICO</name>
<accession>A0ABT8GAR4</accession>
<dbReference type="RefSeq" id="WP_301134247.1">
    <property type="nucleotide sequence ID" value="NZ_JAUHPW010000007.1"/>
</dbReference>
<feature type="compositionally biased region" description="Low complexity" evidence="1">
    <location>
        <begin position="108"/>
        <end position="122"/>
    </location>
</feature>